<dbReference type="EMBL" id="AMCV02000027">
    <property type="protein sequence ID" value="TDZ17722.1"/>
    <property type="molecule type" value="Genomic_DNA"/>
</dbReference>
<gene>
    <name evidence="2" type="ORF">Cob_v009350</name>
</gene>
<feature type="transmembrane region" description="Helical" evidence="1">
    <location>
        <begin position="43"/>
        <end position="65"/>
    </location>
</feature>
<evidence type="ECO:0000256" key="1">
    <source>
        <dbReference type="SAM" id="Phobius"/>
    </source>
</evidence>
<dbReference type="AlphaFoldDB" id="A0A484FHX7"/>
<comment type="caution">
    <text evidence="2">The sequence shown here is derived from an EMBL/GenBank/DDBJ whole genome shotgun (WGS) entry which is preliminary data.</text>
</comment>
<keyword evidence="1" id="KW-0472">Membrane</keyword>
<sequence length="67" mass="7344">MLEAIHECLFVRVSSSLFGNVSLSVSISASCIPKCIAWDHDNILHLIVEAYALAAETAYVFLFVLSN</sequence>
<keyword evidence="1" id="KW-1133">Transmembrane helix</keyword>
<evidence type="ECO:0000313" key="3">
    <source>
        <dbReference type="Proteomes" id="UP000014480"/>
    </source>
</evidence>
<organism evidence="2 3">
    <name type="scientific">Colletotrichum orbiculare (strain 104-T / ATCC 96160 / CBS 514.97 / LARS 414 / MAFF 240422)</name>
    <name type="common">Cucumber anthracnose fungus</name>
    <name type="synonym">Colletotrichum lagenarium</name>
    <dbReference type="NCBI Taxonomy" id="1213857"/>
    <lineage>
        <taxon>Eukaryota</taxon>
        <taxon>Fungi</taxon>
        <taxon>Dikarya</taxon>
        <taxon>Ascomycota</taxon>
        <taxon>Pezizomycotina</taxon>
        <taxon>Sordariomycetes</taxon>
        <taxon>Hypocreomycetidae</taxon>
        <taxon>Glomerellales</taxon>
        <taxon>Glomerellaceae</taxon>
        <taxon>Colletotrichum</taxon>
        <taxon>Colletotrichum orbiculare species complex</taxon>
    </lineage>
</organism>
<protein>
    <submittedName>
        <fullName evidence="2">Uncharacterized protein</fullName>
    </submittedName>
</protein>
<reference evidence="3" key="2">
    <citation type="journal article" date="2019" name="Mol. Plant Microbe Interact.">
        <title>Genome sequence resources for four phytopathogenic fungi from the Colletotrichum orbiculare species complex.</title>
        <authorList>
            <person name="Gan P."/>
            <person name="Tsushima A."/>
            <person name="Narusaka M."/>
            <person name="Narusaka Y."/>
            <person name="Takano Y."/>
            <person name="Kubo Y."/>
            <person name="Shirasu K."/>
        </authorList>
    </citation>
    <scope>GENOME REANNOTATION</scope>
    <source>
        <strain evidence="3">104-T / ATCC 96160 / CBS 514.97 / LARS 414 / MAFF 240422</strain>
    </source>
</reference>
<reference evidence="3" key="1">
    <citation type="journal article" date="2013" name="New Phytol.">
        <title>Comparative genomic and transcriptomic analyses reveal the hemibiotrophic stage shift of Colletotrichum fungi.</title>
        <authorList>
            <person name="Gan P."/>
            <person name="Ikeda K."/>
            <person name="Irieda H."/>
            <person name="Narusaka M."/>
            <person name="O'Connell R.J."/>
            <person name="Narusaka Y."/>
            <person name="Takano Y."/>
            <person name="Kubo Y."/>
            <person name="Shirasu K."/>
        </authorList>
    </citation>
    <scope>NUCLEOTIDE SEQUENCE [LARGE SCALE GENOMIC DNA]</scope>
    <source>
        <strain evidence="3">104-T / ATCC 96160 / CBS 514.97 / LARS 414 / MAFF 240422</strain>
    </source>
</reference>
<proteinExistence type="predicted"/>
<evidence type="ECO:0000313" key="2">
    <source>
        <dbReference type="EMBL" id="TDZ17722.1"/>
    </source>
</evidence>
<keyword evidence="1" id="KW-0812">Transmembrane</keyword>
<accession>A0A484FHX7</accession>
<keyword evidence="3" id="KW-1185">Reference proteome</keyword>
<name>A0A484FHX7_COLOR</name>
<dbReference type="Proteomes" id="UP000014480">
    <property type="component" value="Unassembled WGS sequence"/>
</dbReference>